<comment type="caution">
    <text evidence="1">The sequence shown here is derived from an EMBL/GenBank/DDBJ whole genome shotgun (WGS) entry which is preliminary data.</text>
</comment>
<evidence type="ECO:0000313" key="1">
    <source>
        <dbReference type="EMBL" id="MFB9069736.1"/>
    </source>
</evidence>
<evidence type="ECO:0000313" key="2">
    <source>
        <dbReference type="Proteomes" id="UP001589575"/>
    </source>
</evidence>
<keyword evidence="2" id="KW-1185">Reference proteome</keyword>
<dbReference type="InterPro" id="IPR021214">
    <property type="entry name" value="DUF2568"/>
</dbReference>
<dbReference type="Pfam" id="PF10823">
    <property type="entry name" value="DUF2568"/>
    <property type="match status" value="1"/>
</dbReference>
<reference evidence="1 2" key="1">
    <citation type="submission" date="2024-09" db="EMBL/GenBank/DDBJ databases">
        <authorList>
            <person name="Sun Q."/>
            <person name="Mori K."/>
        </authorList>
    </citation>
    <scope>NUCLEOTIDE SEQUENCE [LARGE SCALE GENOMIC DNA]</scope>
    <source>
        <strain evidence="1 2">CCM 7609</strain>
    </source>
</reference>
<gene>
    <name evidence="1" type="ORF">ACFFX0_00390</name>
</gene>
<protein>
    <submittedName>
        <fullName evidence="1">DUF2568 domain-containing protein</fullName>
    </submittedName>
</protein>
<proteinExistence type="predicted"/>
<dbReference type="EMBL" id="JBHMFI010000001">
    <property type="protein sequence ID" value="MFB9069736.1"/>
    <property type="molecule type" value="Genomic_DNA"/>
</dbReference>
<sequence>MPDTAGPALHAVLLFLLELGLLGAAGFWALTVFSSPWAAVVAVIVVAAGWGLLLSPKAPARPPWPWHAVAAHVLFVLGAVVLFAVGQPLIAAVYLALILVSVALTVVYRDRMGPATERIRESAAPSGRRAAGR</sequence>
<organism evidence="1 2">
    <name type="scientific">Citricoccus parietis</name>
    <dbReference type="NCBI Taxonomy" id="592307"/>
    <lineage>
        <taxon>Bacteria</taxon>
        <taxon>Bacillati</taxon>
        <taxon>Actinomycetota</taxon>
        <taxon>Actinomycetes</taxon>
        <taxon>Micrococcales</taxon>
        <taxon>Micrococcaceae</taxon>
        <taxon>Citricoccus</taxon>
    </lineage>
</organism>
<accession>A0ABV5FST9</accession>
<dbReference type="Proteomes" id="UP001589575">
    <property type="component" value="Unassembled WGS sequence"/>
</dbReference>
<name>A0ABV5FST9_9MICC</name>